<evidence type="ECO:0000256" key="3">
    <source>
        <dbReference type="ARBA" id="ARBA00004906"/>
    </source>
</evidence>
<feature type="region of interest" description="Disordered" evidence="10">
    <location>
        <begin position="2570"/>
        <end position="2626"/>
    </location>
</feature>
<feature type="compositionally biased region" description="Polar residues" evidence="10">
    <location>
        <begin position="2205"/>
        <end position="2214"/>
    </location>
</feature>
<accession>A0A8J2L855</accession>
<evidence type="ECO:0000259" key="13">
    <source>
        <dbReference type="PROSITE" id="PS50918"/>
    </source>
</evidence>
<dbReference type="FunFam" id="3.30.2160.10:FF:000007">
    <property type="entry name" value="E3 ubiquitin-protein ligase HUWE1 isoform X2"/>
    <property type="match status" value="1"/>
</dbReference>
<protein>
    <recommendedName>
        <fullName evidence="4">HECT-type E3 ubiquitin transferase</fullName>
        <ecNumber evidence="4">2.3.2.26</ecNumber>
    </recommendedName>
</protein>
<dbReference type="PROSITE" id="PS50918">
    <property type="entry name" value="WWE"/>
    <property type="match status" value="1"/>
</dbReference>
<dbReference type="FunFam" id="3.30.2410.10:FF:000004">
    <property type="entry name" value="E3 ubiquitin-protein ligase HUWE1, variant"/>
    <property type="match status" value="1"/>
</dbReference>
<feature type="compositionally biased region" description="Polar residues" evidence="10">
    <location>
        <begin position="1439"/>
        <end position="1504"/>
    </location>
</feature>
<evidence type="ECO:0000256" key="8">
    <source>
        <dbReference type="ARBA" id="ARBA00034494"/>
    </source>
</evidence>
<keyword evidence="7" id="KW-0539">Nucleus</keyword>
<feature type="compositionally biased region" description="Polar residues" evidence="10">
    <location>
        <begin position="2857"/>
        <end position="2875"/>
    </location>
</feature>
<feature type="compositionally biased region" description="Polar residues" evidence="10">
    <location>
        <begin position="1949"/>
        <end position="1958"/>
    </location>
</feature>
<sequence length="4425" mass="487702">MKIDRSKIKRSTTEVPPDCKVLIDKLKGCRNSSELLEVLKGIDSWTYGKCELYHWIDVLDIFDSVLQKSTERRGNNWTLVCDVSDSELKQCLNRVLSFTTLLIEHSFSRHLYNSMEHLTTLLISSDLNLVLEVLQLLYMFSKRSNFLTRLSEDKRDVLLERLTYLAESWGGKEAGFGLAACCQNLKLSAYPKTSTSIHLEYVRMGKDNEIAKGGKLSEYITAIHVEDVHALGNSPAEIMEELVKSHDIPDDKQMLLFTHIRLAFNFSVWKQRALCVQARLQALSVLVYANAIQDNIHQLLYSGLMEELVDILELDIKVLTDIKAAALRTLTSIIHLDRAQNFPNIIDVTGAGSYHGFLPMMVRSCISALTSPTNGNSSLATQYPLPLATALFSFLYHLASYELGGEALVNCGMLESLLKVVNWNTTDVEHITFVTRAVRVIDLITNMDMQAFQAHNGLTAFINRLEMEVNACRKEQPFEIIPEISSASRQNSGNAQVEGESSSLVERIENSVEPVASTVDVPMETDSNTQPDSNVAGPSPSTSSSVGSSGSASSFVPNGSTCLPQRAALLKSMLNFLKKVIQDPAFSDSIRHIMESSLPNSLKHIISNAEYYGASLFLLATDVVTVYVFQEPSLLSTLQDSGLTDVVQEALLVKEVPATREVISSMPNVFSALCLNSRGLNAFVKCKPFQRLFKVLLSPEYLPAMRRRRTAEPMGDTASNLGNAMDELMRHQPSLKVEATTAIVKLLQDLCSMGQDSRYSCWKGQTKAVVPNVSTNPRNGTSEGGSSDEEEDDEEEASTASHSHPPPGTAGNSREDSNPANPSYMSSCLGSNDDKTPVPLVDYILNVMKCVDAILSNNSTDDHCREFVTQNGLNPLMELLALPNLPVDFPNSPACQAVSSVCKSILNLAHEGKVLQEGMQHLEGILNRLDQLDKPLEAPGSSVLLRELASSPDPTEAVNNPYDTPVLHAMTAAHAYVMMFIHVCRTGQSDIRTMSISHWGSNQGQRVLKKLSVLYLNLVWESTVLLALCSGEFQPGPNQFGRADLDNLIPPEAKSDPEVSIKGAQEVMESDGDSSTLPSLSNDVNDLMEVDNDATESEPNSVALVSASTQTNLRSDRTSNVTLQNYAKLIKPILSASSRLGRALAELFGLLVKLCVGSPLRQRRGHHNLPTIPGFVSPGASDVASLLADLLSSGLCWVPKPNSPVPRLTFSICAVGFSAPLLFDEKKFPYHLMLKKFTDSEGLQALFDIFYWAMGVDSKKKTYEENESIPDLTDHQIEFLDSWLMLVEKFVNPKTVIDSPHVLPTKPNLNQKVLINFDANVFLSHVHKLAFESVMFLWNRKPLKLYGTRAAESMLAILCHILRHKDQTNGSKPSEESLQTTVSLNPSTNFPHLVPTSSSSGGTSEPLFVRVNSEEVASPATPVPSSAVDASENDALPATPSNVIVSNATGNDQSTADSNPVTSEASLPAPQETNSGPTTESGGITSERSQTSNVLAPQVNSDDAPSTEPAPGPSGTSNAAMAAETLGVDYDSLQQLADMGFPFDMCIEALISTNSLLQATDYLLNHATPNASSSNAESRRPPPRSRTTEAHAPGPSGAFGTHASGHLAMDWDDNDEEQMLRAIAISLGENATGKIANVASAKSVQEPSVVLDPLDSEEVDRFTVNVLERCLPMLDQLPESVFRVCELLVAVGHRNGYGWMFRTLVILVSEILSGVEELTLIAKSERPTALTELKESPVASRTAIRIHLFSLIFEEFKTECALILEDRRGLDPCIELLSALQSIIGGENASSTNTPKWLAPLLLMIDLYEKTAVASHRRYVLSHETDHNWKWFDINSGRWCAYSAVNSAQIDKAFWNNESSVKIVAGRRRYVINFNGMIQLNEETSNRRPITLWLKSIKKSDESAEQQEKTSKKPTNEEIILNLKAGLRSSTVFPDVEEPSPLPDDPTESRNFSHNIPSNKDDSKVYKEKDVYPQGFRLNNESDADTTTRVVSLKGLNSNHIEDLIKSCVTFMGVPVEPESLHAVMRVCLRLTRDYKVAVIFAHYGGVHMLLKLTQSSGFPGFLPLSNLLIRHVVEDPLCLKYAIEKMIRAKAMSSGASTCKELHYLLRVLAPVACRSPTLFVDVAKNILRVDINCVTRRSDDDMRLIVKPVACTAENFKTYMGETARNVIQQLLIALTLVQPSEEEAATEQVTETAAESAVGGSIKQTQTTGTGDNEEQMDTDANKSSKEKDAKNEANEAQKKKPLIPKFAICQLLAESVHSYSYSCKIIAEYSFQGGTSPYVPEDCTALAFLLDRMLPANQFVGEKDCSNIVRDLISAMAGCNHLPDAQTIVISEVKASLQRAVVMRDSSDKHARIQALAGLICTMIESCPSMPPTHMVSTVKPTQLNMNQVVKLLIRKNLVVDLARIPHNLDLSSPQMAATVNAALKPLELISRIVNQPTLPQLVRPRQKTEAAVHSDSVNNTHTGGTSNSEGTHAQGEETVEDADNTEHDISGAAESLDPTSESHTHDHEPAEEGDDVPDVLEDIMDQLLDRENVEVLANVTGSESHSNRMDTEQDQNQREHVFQAREFEDDHDQNDTSDSDSDPSDDNDDDGEGDGDEDEEDDEDDEDDEDGGSNFDDRDAEYMEEGFIRFPGMDRDDDMLMVQYGGDPENAPVFFTNNTSYNLNMGLFDDPLVNEHPSGLRSNHPLLTPPMTDPPVSGSVTTRGHRAGRQRRYQYIQFNPRHPHPPAILQRLLGPSTAQEVIQLTTGQALNSAGIRDARLLVMDASSDQNAHRNGPNGGSGSGCLANYTALHWWCEEAKALDGESMHDCVVAVKRSIVQAVEEDRDNVFKARFDKKQKETIEAETFTGSNVNTTLNITRPANPQHQAGDSESSDTDLNRTEESLTDIPSVNTSGEGVRLSLDAVDETAEHSNDNVDEEGNTEALETPAINEGQIAGENSQVSAEANNIETEINRAVSMDDEGRENKQEETEVMMDTRTGSSPGMDQQSIEEVLVPVGESTGIDLVLNSEETSGSSDQGLQENISEVNTTVVMPITEPKVDGASSATPSEPATAAIATEPVAGPSGTQLNDDLRNILGDIVIPDGVDPSFLAALPEEIRQEVINEHLRTLRQTAERNQGNSVPSTSTTETAAPSVIDVSPEFLAALPPNIQEEVLAQQRMEQQRRVASTANPNDPVDTEAFFRNLQPSLRQAILADIEESQISVLPPELAAEAQNLRREWESRNRQLLQDHPFFMHSHQSGTTLSSILRNGGVRLNPRYALHNATQRAHAQWASSWPRLTPPVGAHNTLMSGKVKGKQLVDHETLCCLLVLLFVDEPRLNTGRLHRVLRNLCYHASTRQWVIKSLLSVMEKSNECTIVTPVYGASEGAEERVSAVKNPYHAENNSSIAVKKMQLLPASWLNISLDAALGCRANVFQIQKSLTSGKKGGSEFRNIAIHSQAVPPICRHTLDVLSNLAKSFPTQFLPMKAKMAPLFMDTNAKTTNVSKDLPGEVKPRVTTTVIGKGKTGDNLAEFWDLLLKLDTASSSRKCKSIAKVHSSSNVNIDQAPSSVSFEASPFGQLISMLAYSFVRRSTMLTDKLLRLLSLISLGIPDTSGYGRKILLLDTDVLKDTSTQISESHLQLIVDVITSKSCSEEGLEEATSLLLNLSYGPPAARDKILSLLVEGVKELGNVVCRHIAALMNELKVMNKSLNSDIKEVNDDSNQPTANEPEGGDKLFKGTLINRFTRETVVVTSGSKSKATCELQLPSMAALTSKTSSQAFFLRLLKVIISLRDAIRMAIRKHNQKGPGSTSQGEPAAAVRPNERTNQGEESYQGGSGGGGTTSGSSSESMPALEESMDIDQDQRENQQMDTSENRASNPPEAANSAKIENDSSKPVEESVLLPRLSSLLDLNELWDTLSKCLLELGHTPDHHAVLVLQPAVEAFFLVHASSTEREDKKANVRESREAQLAHLQQELPPVSPIVGNDNPRSQVDSEMIDSQLSAFDSTQQATTEMTPDTQKFLTFAETHRTVLNQILRQSTTHLADGPFSVLVDHTRVLDFDVKRRYFRTELERLDEGVRREDLAVHVGRSSVFEESFRQLQRRSAEEWKNRFYIVFEGEEGQDAGGLLREWYVIISREIFNPMYALFTISPGDRVTYMINPSSHCNSNHLCYFKFVGRVIAKAIYDNKLLECYFTRSFYKHILGKPVKYTDMESEDYSFYQGLVFLMDNSVNDLGYDLTFSTEVQEFGVTEDRDLIPNGRNIPVTEENKMEYIRLVCQMKMTGAIRKQLNAFLEGFYDIIPKRLISIFNEQELELLVSGLPSIDIEDLKANTEYHKYQPNSLQIQWFWRALRSFDQADRAKFLQFVTGTSKVPLQGFGALEGMNGVQKFQIHRDDRSTDRLPSAHTCFNQLDLPAYETYDKLRTYLLKAIHECSEGFGFA</sequence>
<evidence type="ECO:0000256" key="9">
    <source>
        <dbReference type="PROSITE-ProRule" id="PRU00104"/>
    </source>
</evidence>
<comment type="caution">
    <text evidence="14">The sequence shown here is derived from an EMBL/GenBank/DDBJ whole genome shotgun (WGS) entry which is preliminary data.</text>
</comment>
<feature type="compositionally biased region" description="Polar residues" evidence="10">
    <location>
        <begin position="485"/>
        <end position="504"/>
    </location>
</feature>
<keyword evidence="6 9" id="KW-0833">Ubl conjugation pathway</keyword>
<feature type="compositionally biased region" description="Polar residues" evidence="10">
    <location>
        <begin position="1368"/>
        <end position="1390"/>
    </location>
</feature>
<proteinExistence type="inferred from homology"/>
<dbReference type="Pfam" id="PF06012">
    <property type="entry name" value="DUF908"/>
    <property type="match status" value="2"/>
</dbReference>
<feature type="compositionally biased region" description="Acidic residues" evidence="10">
    <location>
        <begin position="786"/>
        <end position="797"/>
    </location>
</feature>
<dbReference type="GO" id="GO:0005634">
    <property type="term" value="C:nucleus"/>
    <property type="evidence" value="ECO:0007669"/>
    <property type="project" value="UniProtKB-SubCell"/>
</dbReference>
<dbReference type="InterPro" id="IPR010309">
    <property type="entry name" value="E3_Ub_ligase_DUF908"/>
</dbReference>
<evidence type="ECO:0000256" key="7">
    <source>
        <dbReference type="ARBA" id="ARBA00023242"/>
    </source>
</evidence>
<evidence type="ECO:0000256" key="10">
    <source>
        <dbReference type="SAM" id="MobiDB-lite"/>
    </source>
</evidence>
<feature type="region of interest" description="Disordered" evidence="10">
    <location>
        <begin position="1567"/>
        <end position="1608"/>
    </location>
</feature>
<evidence type="ECO:0000313" key="15">
    <source>
        <dbReference type="Proteomes" id="UP000708208"/>
    </source>
</evidence>
<feature type="compositionally biased region" description="Polar residues" evidence="10">
    <location>
        <begin position="2460"/>
        <end position="2476"/>
    </location>
</feature>
<feature type="region of interest" description="Disordered" evidence="10">
    <location>
        <begin position="1932"/>
        <end position="1961"/>
    </location>
</feature>
<evidence type="ECO:0000256" key="5">
    <source>
        <dbReference type="ARBA" id="ARBA00022679"/>
    </source>
</evidence>
<feature type="region of interest" description="Disordered" evidence="10">
    <location>
        <begin position="2445"/>
        <end position="2522"/>
    </location>
</feature>
<dbReference type="CDD" id="cd00078">
    <property type="entry name" value="HECTc"/>
    <property type="match status" value="1"/>
</dbReference>
<dbReference type="GO" id="GO:0005737">
    <property type="term" value="C:cytoplasm"/>
    <property type="evidence" value="ECO:0007669"/>
    <property type="project" value="TreeGrafter"/>
</dbReference>
<dbReference type="FunFam" id="3.90.1750.10:FF:000003">
    <property type="entry name" value="E3 ubiquitin-protein ligase UPL1"/>
    <property type="match status" value="1"/>
</dbReference>
<feature type="domain" description="UBA" evidence="11">
    <location>
        <begin position="1527"/>
        <end position="1566"/>
    </location>
</feature>
<dbReference type="PROSITE" id="PS50237">
    <property type="entry name" value="HECT"/>
    <property type="match status" value="1"/>
</dbReference>
<feature type="domain" description="WWE" evidence="13">
    <location>
        <begin position="1815"/>
        <end position="1892"/>
    </location>
</feature>
<feature type="compositionally biased region" description="Low complexity" evidence="10">
    <location>
        <begin position="2189"/>
        <end position="2201"/>
    </location>
</feature>
<evidence type="ECO:0000313" key="14">
    <source>
        <dbReference type="EMBL" id="CAG7830388.1"/>
    </source>
</evidence>
<feature type="region of interest" description="Disordered" evidence="10">
    <location>
        <begin position="770"/>
        <end position="831"/>
    </location>
</feature>
<name>A0A8J2L855_9HEXA</name>
<dbReference type="InterPro" id="IPR000569">
    <property type="entry name" value="HECT_dom"/>
</dbReference>
<dbReference type="EMBL" id="CAJVCH010555620">
    <property type="protein sequence ID" value="CAG7830388.1"/>
    <property type="molecule type" value="Genomic_DNA"/>
</dbReference>
<dbReference type="OrthoDB" id="8068875at2759"/>
<dbReference type="Pfam" id="PF06025">
    <property type="entry name" value="DUF913"/>
    <property type="match status" value="1"/>
</dbReference>
<dbReference type="Pfam" id="PF14377">
    <property type="entry name" value="UBM"/>
    <property type="match status" value="3"/>
</dbReference>
<evidence type="ECO:0000256" key="4">
    <source>
        <dbReference type="ARBA" id="ARBA00012485"/>
    </source>
</evidence>
<comment type="catalytic activity">
    <reaction evidence="1">
        <text>S-ubiquitinyl-[E2 ubiquitin-conjugating enzyme]-L-cysteine + [acceptor protein]-L-lysine = [E2 ubiquitin-conjugating enzyme]-L-cysteine + N(6)-ubiquitinyl-[acceptor protein]-L-lysine.</text>
        <dbReference type="EC" id="2.3.2.26"/>
    </reaction>
</comment>
<feature type="compositionally biased region" description="Basic and acidic residues" evidence="10">
    <location>
        <begin position="2223"/>
        <end position="2240"/>
    </location>
</feature>
<feature type="compositionally biased region" description="Acidic residues" evidence="10">
    <location>
        <begin position="2574"/>
        <end position="2616"/>
    </location>
</feature>
<feature type="region of interest" description="Disordered" evidence="10">
    <location>
        <begin position="3937"/>
        <end position="3968"/>
    </location>
</feature>
<feature type="compositionally biased region" description="Polar residues" evidence="10">
    <location>
        <begin position="3853"/>
        <end position="3862"/>
    </location>
</feature>
<feature type="compositionally biased region" description="Basic and acidic residues" evidence="10">
    <location>
        <begin position="2550"/>
        <end position="2563"/>
    </location>
</feature>
<feature type="region of interest" description="Disordered" evidence="10">
    <location>
        <begin position="2691"/>
        <end position="2711"/>
    </location>
</feature>
<dbReference type="InterPro" id="IPR010314">
    <property type="entry name" value="E3_Ub_ligase_DUF913"/>
</dbReference>
<keyword evidence="15" id="KW-1185">Reference proteome</keyword>
<evidence type="ECO:0000256" key="2">
    <source>
        <dbReference type="ARBA" id="ARBA00004123"/>
    </source>
</evidence>
<comment type="similarity">
    <text evidence="8">Belongs to the UPL family. TOM1/PTR1 subfamily.</text>
</comment>
<feature type="compositionally biased region" description="Basic and acidic residues" evidence="10">
    <location>
        <begin position="3937"/>
        <end position="3953"/>
    </location>
</feature>
<dbReference type="InterPro" id="IPR015940">
    <property type="entry name" value="UBA"/>
</dbReference>
<feature type="region of interest" description="Disordered" evidence="10">
    <location>
        <begin position="2186"/>
        <end position="2240"/>
    </location>
</feature>
<dbReference type="PROSITE" id="PS50030">
    <property type="entry name" value="UBA"/>
    <property type="match status" value="1"/>
</dbReference>
<feature type="region of interest" description="Disordered" evidence="10">
    <location>
        <begin position="3786"/>
        <end position="3881"/>
    </location>
</feature>
<dbReference type="GO" id="GO:0000209">
    <property type="term" value="P:protein polyubiquitination"/>
    <property type="evidence" value="ECO:0007669"/>
    <property type="project" value="TreeGrafter"/>
</dbReference>
<feature type="compositionally biased region" description="Polar residues" evidence="10">
    <location>
        <begin position="818"/>
        <end position="830"/>
    </location>
</feature>
<evidence type="ECO:0000259" key="12">
    <source>
        <dbReference type="PROSITE" id="PS50237"/>
    </source>
</evidence>
<evidence type="ECO:0000256" key="1">
    <source>
        <dbReference type="ARBA" id="ARBA00000885"/>
    </source>
</evidence>
<dbReference type="UniPathway" id="UPA00143"/>
<feature type="compositionally biased region" description="Low complexity" evidence="10">
    <location>
        <begin position="533"/>
        <end position="556"/>
    </location>
</feature>
<feature type="region of interest" description="Disordered" evidence="10">
    <location>
        <begin position="3700"/>
        <end position="3719"/>
    </location>
</feature>
<feature type="compositionally biased region" description="Basic and acidic residues" evidence="10">
    <location>
        <begin position="2505"/>
        <end position="2515"/>
    </location>
</feature>
<dbReference type="EC" id="2.3.2.26" evidence="4"/>
<comment type="subcellular location">
    <subcellularLocation>
        <location evidence="2">Nucleus</location>
    </subcellularLocation>
</comment>
<dbReference type="Proteomes" id="UP000708208">
    <property type="component" value="Unassembled WGS sequence"/>
</dbReference>
<dbReference type="SMART" id="SM00119">
    <property type="entry name" value="HECTc"/>
    <property type="match status" value="1"/>
</dbReference>
<dbReference type="PANTHER" id="PTHR11254:SF67">
    <property type="entry name" value="E3 UBIQUITIN-PROTEIN LIGASE HUWE1"/>
    <property type="match status" value="1"/>
</dbReference>
<evidence type="ECO:0000259" key="11">
    <source>
        <dbReference type="PROSITE" id="PS50030"/>
    </source>
</evidence>
<feature type="region of interest" description="Disordered" evidence="10">
    <location>
        <begin position="2857"/>
        <end position="2902"/>
    </location>
</feature>
<dbReference type="GO" id="GO:0006511">
    <property type="term" value="P:ubiquitin-dependent protein catabolic process"/>
    <property type="evidence" value="ECO:0007669"/>
    <property type="project" value="TreeGrafter"/>
</dbReference>
<feature type="domain" description="HECT" evidence="12">
    <location>
        <begin position="4089"/>
        <end position="4425"/>
    </location>
</feature>
<feature type="region of interest" description="Disordered" evidence="10">
    <location>
        <begin position="483"/>
        <end position="556"/>
    </location>
</feature>
<dbReference type="Pfam" id="PF02825">
    <property type="entry name" value="WWE"/>
    <property type="match status" value="1"/>
</dbReference>
<dbReference type="Pfam" id="PF00632">
    <property type="entry name" value="HECT"/>
    <property type="match status" value="1"/>
</dbReference>
<keyword evidence="5" id="KW-0808">Transferase</keyword>
<gene>
    <name evidence="14" type="ORF">AFUS01_LOCUS40193</name>
</gene>
<dbReference type="GO" id="GO:0061630">
    <property type="term" value="F:ubiquitin protein ligase activity"/>
    <property type="evidence" value="ECO:0007669"/>
    <property type="project" value="UniProtKB-EC"/>
</dbReference>
<feature type="region of interest" description="Disordered" evidence="10">
    <location>
        <begin position="1367"/>
        <end position="1519"/>
    </location>
</feature>
<comment type="pathway">
    <text evidence="3">Protein modification; protein ubiquitination.</text>
</comment>
<organism evidence="14 15">
    <name type="scientific">Allacma fusca</name>
    <dbReference type="NCBI Taxonomy" id="39272"/>
    <lineage>
        <taxon>Eukaryota</taxon>
        <taxon>Metazoa</taxon>
        <taxon>Ecdysozoa</taxon>
        <taxon>Arthropoda</taxon>
        <taxon>Hexapoda</taxon>
        <taxon>Collembola</taxon>
        <taxon>Symphypleona</taxon>
        <taxon>Sminthuridae</taxon>
        <taxon>Allacma</taxon>
    </lineage>
</organism>
<feature type="region of interest" description="Disordered" evidence="10">
    <location>
        <begin position="2544"/>
        <end position="2563"/>
    </location>
</feature>
<dbReference type="InterPro" id="IPR025527">
    <property type="entry name" value="HUWE1/Rev1_UBM"/>
</dbReference>
<dbReference type="InterPro" id="IPR050409">
    <property type="entry name" value="E3_ubiq-protein_ligase"/>
</dbReference>
<dbReference type="PANTHER" id="PTHR11254">
    <property type="entry name" value="HECT DOMAIN UBIQUITIN-PROTEIN LIGASE"/>
    <property type="match status" value="1"/>
</dbReference>
<dbReference type="InterPro" id="IPR004170">
    <property type="entry name" value="WWE_dom"/>
</dbReference>
<evidence type="ECO:0000256" key="6">
    <source>
        <dbReference type="ARBA" id="ARBA00022786"/>
    </source>
</evidence>
<feature type="active site" description="Glycyl thioester intermediate" evidence="9">
    <location>
        <position position="4392"/>
    </location>
</feature>
<reference evidence="14" key="1">
    <citation type="submission" date="2021-06" db="EMBL/GenBank/DDBJ databases">
        <authorList>
            <person name="Hodson N. C."/>
            <person name="Mongue J. A."/>
            <person name="Jaron S. K."/>
        </authorList>
    </citation>
    <scope>NUCLEOTIDE SEQUENCE</scope>
</reference>